<feature type="transmembrane region" description="Helical" evidence="5">
    <location>
        <begin position="448"/>
        <end position="469"/>
    </location>
</feature>
<feature type="transmembrane region" description="Helical" evidence="5">
    <location>
        <begin position="296"/>
        <end position="317"/>
    </location>
</feature>
<comment type="subcellular location">
    <subcellularLocation>
        <location evidence="1">Membrane</location>
        <topology evidence="1">Multi-pass membrane protein</topology>
    </subcellularLocation>
</comment>
<dbReference type="Proteomes" id="UP001501645">
    <property type="component" value="Unassembled WGS sequence"/>
</dbReference>
<evidence type="ECO:0000256" key="1">
    <source>
        <dbReference type="ARBA" id="ARBA00004141"/>
    </source>
</evidence>
<gene>
    <name evidence="7" type="ORF">GCM10023351_16480</name>
</gene>
<evidence type="ECO:0000259" key="6">
    <source>
        <dbReference type="Pfam" id="PF00324"/>
    </source>
</evidence>
<evidence type="ECO:0000256" key="2">
    <source>
        <dbReference type="ARBA" id="ARBA00022692"/>
    </source>
</evidence>
<dbReference type="PANTHER" id="PTHR42770">
    <property type="entry name" value="AMINO ACID TRANSPORTER-RELATED"/>
    <property type="match status" value="1"/>
</dbReference>
<dbReference type="RefSeq" id="WP_345437943.1">
    <property type="nucleotide sequence ID" value="NZ_BAABKO010000002.1"/>
</dbReference>
<keyword evidence="8" id="KW-1185">Reference proteome</keyword>
<reference evidence="8" key="1">
    <citation type="journal article" date="2019" name="Int. J. Syst. Evol. Microbiol.">
        <title>The Global Catalogue of Microorganisms (GCM) 10K type strain sequencing project: providing services to taxonomists for standard genome sequencing and annotation.</title>
        <authorList>
            <consortium name="The Broad Institute Genomics Platform"/>
            <consortium name="The Broad Institute Genome Sequencing Center for Infectious Disease"/>
            <person name="Wu L."/>
            <person name="Ma J."/>
        </authorList>
    </citation>
    <scope>NUCLEOTIDE SEQUENCE [LARGE SCALE GENOMIC DNA]</scope>
    <source>
        <strain evidence="8">JCM 18537</strain>
    </source>
</reference>
<evidence type="ECO:0000256" key="4">
    <source>
        <dbReference type="ARBA" id="ARBA00023136"/>
    </source>
</evidence>
<feature type="transmembrane region" description="Helical" evidence="5">
    <location>
        <begin position="202"/>
        <end position="222"/>
    </location>
</feature>
<dbReference type="PIRSF" id="PIRSF006060">
    <property type="entry name" value="AA_transporter"/>
    <property type="match status" value="1"/>
</dbReference>
<proteinExistence type="predicted"/>
<accession>A0ABP9A3E3</accession>
<protein>
    <submittedName>
        <fullName evidence="7">APC family permease</fullName>
    </submittedName>
</protein>
<keyword evidence="2 5" id="KW-0812">Transmembrane</keyword>
<dbReference type="InterPro" id="IPR050367">
    <property type="entry name" value="APC_superfamily"/>
</dbReference>
<evidence type="ECO:0000256" key="3">
    <source>
        <dbReference type="ARBA" id="ARBA00022989"/>
    </source>
</evidence>
<feature type="transmembrane region" description="Helical" evidence="5">
    <location>
        <begin position="373"/>
        <end position="398"/>
    </location>
</feature>
<sequence>MSTTERAVAPATPARALTGSLGTGAIVLMVVAAASPLTVVGGAAPLGVLFGNGVGYPAMYAFSALVLVLFTVGLSAMSKAIPKPGAFFTYIGHGLGRPSGVAAAWLAILTYTAIQACVYGYIGAVLSGTIAGLGGPDLPWWLYSLAIVAITGVLGYTHIELSARVLGVLLLGEVAIVVALVVAVVATGGAEGLSLAPFEPANVFSGAPGVGLMFAIAAFIGFESTAVFRSEAKDPDRTVPRATYIAVIGVGVFYTVASWALIMAWGPSGAVDAVAADYANVVILTTAQYLGPVGEAIMNVLLITSIFACILSFHNVLTRYQHSMATAGLLPDSLARVHVRHGSPFVSSLAQTATAGVLVVLFAVLGLDPVLHVFTWFAGVATLAIVVLMAVTSIAVIVHFRRTRSAVGAWSAIVAPALGFVGLVLCGVAIVAYFPLLVGDVDAAGAPVFGAVSVFLLALVVLFPLFGYVQAAVLRARRPERYELVIDTIAEGA</sequence>
<name>A0ABP9A3E3_9MICO</name>
<feature type="transmembrane region" description="Helical" evidence="5">
    <location>
        <begin position="168"/>
        <end position="190"/>
    </location>
</feature>
<evidence type="ECO:0000313" key="7">
    <source>
        <dbReference type="EMBL" id="GAA4772903.1"/>
    </source>
</evidence>
<keyword evidence="4 5" id="KW-0472">Membrane</keyword>
<dbReference type="PANTHER" id="PTHR42770:SF16">
    <property type="entry name" value="AMINO ACID PERMEASE"/>
    <property type="match status" value="1"/>
</dbReference>
<feature type="transmembrane region" description="Helical" evidence="5">
    <location>
        <begin position="410"/>
        <end position="436"/>
    </location>
</feature>
<feature type="transmembrane region" description="Helical" evidence="5">
    <location>
        <begin position="102"/>
        <end position="126"/>
    </location>
</feature>
<keyword evidence="3 5" id="KW-1133">Transmembrane helix</keyword>
<feature type="transmembrane region" description="Helical" evidence="5">
    <location>
        <begin position="243"/>
        <end position="265"/>
    </location>
</feature>
<evidence type="ECO:0000313" key="8">
    <source>
        <dbReference type="Proteomes" id="UP001501645"/>
    </source>
</evidence>
<feature type="transmembrane region" description="Helical" evidence="5">
    <location>
        <begin position="345"/>
        <end position="367"/>
    </location>
</feature>
<feature type="transmembrane region" description="Helical" evidence="5">
    <location>
        <begin position="58"/>
        <end position="81"/>
    </location>
</feature>
<dbReference type="Gene3D" id="1.20.1740.10">
    <property type="entry name" value="Amino acid/polyamine transporter I"/>
    <property type="match status" value="1"/>
</dbReference>
<feature type="transmembrane region" description="Helical" evidence="5">
    <location>
        <begin position="21"/>
        <end position="46"/>
    </location>
</feature>
<feature type="transmembrane region" description="Helical" evidence="5">
    <location>
        <begin position="138"/>
        <end position="156"/>
    </location>
</feature>
<dbReference type="EMBL" id="BAABKO010000002">
    <property type="protein sequence ID" value="GAA4772903.1"/>
    <property type="molecule type" value="Genomic_DNA"/>
</dbReference>
<feature type="domain" description="Amino acid permease/ SLC12A" evidence="6">
    <location>
        <begin position="53"/>
        <end position="463"/>
    </location>
</feature>
<evidence type="ECO:0000256" key="5">
    <source>
        <dbReference type="SAM" id="Phobius"/>
    </source>
</evidence>
<comment type="caution">
    <text evidence="7">The sequence shown here is derived from an EMBL/GenBank/DDBJ whole genome shotgun (WGS) entry which is preliminary data.</text>
</comment>
<dbReference type="InterPro" id="IPR004841">
    <property type="entry name" value="AA-permease/SLC12A_dom"/>
</dbReference>
<dbReference type="Pfam" id="PF00324">
    <property type="entry name" value="AA_permease"/>
    <property type="match status" value="1"/>
</dbReference>
<organism evidence="7 8">
    <name type="scientific">Microbacterium gilvum</name>
    <dbReference type="NCBI Taxonomy" id="1336204"/>
    <lineage>
        <taxon>Bacteria</taxon>
        <taxon>Bacillati</taxon>
        <taxon>Actinomycetota</taxon>
        <taxon>Actinomycetes</taxon>
        <taxon>Micrococcales</taxon>
        <taxon>Microbacteriaceae</taxon>
        <taxon>Microbacterium</taxon>
    </lineage>
</organism>